<sequence>MIASVFRKSTPLNYSIVILGVLFFFFLYQIQHATGENSLVHFGFKFGLLALIYASIFIANFIVKKNGLSKDSAFTVLFYLIFLMFFPPVLDDWKLIVSNFFVLLAMRRLVSLHSLKAPKEKIFDASLWIFIASIFHFWAILFILLVFISILFHAARDYRNWFLPFIAFFTAATVFLFFATMFDKTWIDHLIHSATFNFKINYFTNNFQNVALSIYATVSLFFLVSLLMSLSNRPLILHSSYKKIISAFLIGIVIFVISPSKSNDLVIFTFAPLAMMATSHIEATEAKWQRDVVVAIAIACGLFCFFSQL</sequence>
<reference evidence="2 3" key="1">
    <citation type="submission" date="2016-10" db="EMBL/GenBank/DDBJ databases">
        <authorList>
            <person name="de Groot N.N."/>
        </authorList>
    </citation>
    <scope>NUCLEOTIDE SEQUENCE [LARGE SCALE GENOMIC DNA]</scope>
    <source>
        <strain evidence="2 3">CGMCC 1.10076</strain>
    </source>
</reference>
<evidence type="ECO:0000313" key="3">
    <source>
        <dbReference type="Proteomes" id="UP000199580"/>
    </source>
</evidence>
<feature type="transmembrane region" description="Helical" evidence="1">
    <location>
        <begin position="240"/>
        <end position="258"/>
    </location>
</feature>
<keyword evidence="1" id="KW-0812">Transmembrane</keyword>
<protein>
    <recommendedName>
        <fullName evidence="4">EpsG family protein</fullName>
    </recommendedName>
</protein>
<feature type="transmembrane region" description="Helical" evidence="1">
    <location>
        <begin position="72"/>
        <end position="90"/>
    </location>
</feature>
<name>A0A1G8T1C1_9FLAO</name>
<organism evidence="2 3">
    <name type="scientific">Flavobacterium noncentrifugens</name>
    <dbReference type="NCBI Taxonomy" id="1128970"/>
    <lineage>
        <taxon>Bacteria</taxon>
        <taxon>Pseudomonadati</taxon>
        <taxon>Bacteroidota</taxon>
        <taxon>Flavobacteriia</taxon>
        <taxon>Flavobacteriales</taxon>
        <taxon>Flavobacteriaceae</taxon>
        <taxon>Flavobacterium</taxon>
    </lineage>
</organism>
<evidence type="ECO:0000313" key="2">
    <source>
        <dbReference type="EMBL" id="SDJ35247.1"/>
    </source>
</evidence>
<dbReference type="OrthoDB" id="1439867at2"/>
<dbReference type="EMBL" id="FNEZ01000001">
    <property type="protein sequence ID" value="SDJ35247.1"/>
    <property type="molecule type" value="Genomic_DNA"/>
</dbReference>
<keyword evidence="1" id="KW-1133">Transmembrane helix</keyword>
<dbReference type="RefSeq" id="WP_091391985.1">
    <property type="nucleotide sequence ID" value="NZ_BKAI01000002.1"/>
</dbReference>
<keyword evidence="3" id="KW-1185">Reference proteome</keyword>
<dbReference type="AlphaFoldDB" id="A0A1G8T1C1"/>
<keyword evidence="1" id="KW-0472">Membrane</keyword>
<evidence type="ECO:0000256" key="1">
    <source>
        <dbReference type="SAM" id="Phobius"/>
    </source>
</evidence>
<accession>A0A1G8T1C1</accession>
<proteinExistence type="predicted"/>
<feature type="transmembrane region" description="Helical" evidence="1">
    <location>
        <begin position="12"/>
        <end position="30"/>
    </location>
</feature>
<feature type="transmembrane region" description="Helical" evidence="1">
    <location>
        <begin position="161"/>
        <end position="182"/>
    </location>
</feature>
<gene>
    <name evidence="2" type="ORF">SAMN04487935_0783</name>
</gene>
<feature type="transmembrane region" description="Helical" evidence="1">
    <location>
        <begin position="209"/>
        <end position="228"/>
    </location>
</feature>
<dbReference type="Pfam" id="PF19992">
    <property type="entry name" value="DUF6427"/>
    <property type="match status" value="1"/>
</dbReference>
<feature type="transmembrane region" description="Helical" evidence="1">
    <location>
        <begin position="127"/>
        <end position="155"/>
    </location>
</feature>
<evidence type="ECO:0008006" key="4">
    <source>
        <dbReference type="Google" id="ProtNLM"/>
    </source>
</evidence>
<dbReference type="Proteomes" id="UP000199580">
    <property type="component" value="Unassembled WGS sequence"/>
</dbReference>
<dbReference type="STRING" id="1128970.SAMN04487935_0783"/>
<feature type="transmembrane region" description="Helical" evidence="1">
    <location>
        <begin position="42"/>
        <end position="63"/>
    </location>
</feature>
<dbReference type="InterPro" id="IPR045625">
    <property type="entry name" value="DUF6427"/>
</dbReference>